<keyword evidence="2" id="KW-1133">Transmembrane helix</keyword>
<dbReference type="Proteomes" id="UP000813444">
    <property type="component" value="Unassembled WGS sequence"/>
</dbReference>
<proteinExistence type="predicted"/>
<dbReference type="EMBL" id="JAGPNK010000003">
    <property type="protein sequence ID" value="KAH7324610.1"/>
    <property type="molecule type" value="Genomic_DNA"/>
</dbReference>
<dbReference type="AlphaFoldDB" id="A0A8K0SXA6"/>
<dbReference type="OrthoDB" id="5396681at2759"/>
<keyword evidence="2" id="KW-0812">Transmembrane</keyword>
<evidence type="ECO:0000259" key="3">
    <source>
        <dbReference type="Pfam" id="PF26616"/>
    </source>
</evidence>
<protein>
    <recommendedName>
        <fullName evidence="3">CorA-like transporter domain-containing protein</fullName>
    </recommendedName>
</protein>
<feature type="region of interest" description="Disordered" evidence="1">
    <location>
        <begin position="281"/>
        <end position="330"/>
    </location>
</feature>
<evidence type="ECO:0000313" key="4">
    <source>
        <dbReference type="EMBL" id="KAH7324610.1"/>
    </source>
</evidence>
<accession>A0A8K0SXA6</accession>
<name>A0A8K0SXA6_9HYPO</name>
<organism evidence="4 5">
    <name type="scientific">Stachybotrys elegans</name>
    <dbReference type="NCBI Taxonomy" id="80388"/>
    <lineage>
        <taxon>Eukaryota</taxon>
        <taxon>Fungi</taxon>
        <taxon>Dikarya</taxon>
        <taxon>Ascomycota</taxon>
        <taxon>Pezizomycotina</taxon>
        <taxon>Sordariomycetes</taxon>
        <taxon>Hypocreomycetidae</taxon>
        <taxon>Hypocreales</taxon>
        <taxon>Stachybotryaceae</taxon>
        <taxon>Stachybotrys</taxon>
    </lineage>
</organism>
<evidence type="ECO:0000313" key="5">
    <source>
        <dbReference type="Proteomes" id="UP000813444"/>
    </source>
</evidence>
<dbReference type="Gene3D" id="1.20.58.340">
    <property type="entry name" value="Magnesium transport protein CorA, transmembrane region"/>
    <property type="match status" value="1"/>
</dbReference>
<keyword evidence="2" id="KW-0472">Membrane</keyword>
<keyword evidence="5" id="KW-1185">Reference proteome</keyword>
<gene>
    <name evidence="4" type="ORF">B0I35DRAFT_475844</name>
</gene>
<sequence>MRRREEYLQTLQGSSSSPYGILEMFGEYKDYHSIAVLDYSEDTKTFEPTKELRDVRQVRAVMHKDAKDPILRYSFVHAESSRAPLDCSLEQLQNVMHHNRVMPSFLEHVFTFHEREHPHIQAFFQTEDWLSPADVALAAPQLGRSGLVAQHCFNLIGVEFEQDSQNKTPKYNYRQTAAHWSMDPKEGRSSWLILKANKIIRDTIEAMAGAPNTSGDQLTPEAVLANGLQTHLLIMEWSISDWALFLGFLAAKISKAGTYTTRMPVDDLTNDINIAGELEKRSTFPSEQPQQPVQQQMSGLGSILPSKRRTPARQPDSHSPATLQRRFTFSSPDNDGFNMIFKYEHLQNLNKLASQLHDADSILAQNRAVIQDIVERFKSLSSSPPFKHHLTVGKHHLDDFILGAQRCVRKIEHHQRQFSALQVTIERYISQFNSILEYKNMRIGEYFARHAKVSTDNMEILTIKTKQETVSIHVITVLTLFFLPATFVATFFGSDIVEFTEEGTGLDPKGWKTKWAGLSLFGLICGILTALVLCLWSAIYCITKRRRMNKVANPPV</sequence>
<dbReference type="InterPro" id="IPR058257">
    <property type="entry name" value="CorA-like_dom"/>
</dbReference>
<evidence type="ECO:0000256" key="2">
    <source>
        <dbReference type="SAM" id="Phobius"/>
    </source>
</evidence>
<reference evidence="4" key="1">
    <citation type="journal article" date="2021" name="Nat. Commun.">
        <title>Genetic determinants of endophytism in the Arabidopsis root mycobiome.</title>
        <authorList>
            <person name="Mesny F."/>
            <person name="Miyauchi S."/>
            <person name="Thiergart T."/>
            <person name="Pickel B."/>
            <person name="Atanasova L."/>
            <person name="Karlsson M."/>
            <person name="Huettel B."/>
            <person name="Barry K.W."/>
            <person name="Haridas S."/>
            <person name="Chen C."/>
            <person name="Bauer D."/>
            <person name="Andreopoulos W."/>
            <person name="Pangilinan J."/>
            <person name="LaButti K."/>
            <person name="Riley R."/>
            <person name="Lipzen A."/>
            <person name="Clum A."/>
            <person name="Drula E."/>
            <person name="Henrissat B."/>
            <person name="Kohler A."/>
            <person name="Grigoriev I.V."/>
            <person name="Martin F.M."/>
            <person name="Hacquard S."/>
        </authorList>
    </citation>
    <scope>NUCLEOTIDE SEQUENCE</scope>
    <source>
        <strain evidence="4">MPI-CAGE-CH-0235</strain>
    </source>
</reference>
<evidence type="ECO:0000256" key="1">
    <source>
        <dbReference type="SAM" id="MobiDB-lite"/>
    </source>
</evidence>
<feature type="transmembrane region" description="Helical" evidence="2">
    <location>
        <begin position="470"/>
        <end position="492"/>
    </location>
</feature>
<feature type="transmembrane region" description="Helical" evidence="2">
    <location>
        <begin position="515"/>
        <end position="542"/>
    </location>
</feature>
<feature type="domain" description="CorA-like transporter" evidence="3">
    <location>
        <begin position="24"/>
        <end position="255"/>
    </location>
</feature>
<comment type="caution">
    <text evidence="4">The sequence shown here is derived from an EMBL/GenBank/DDBJ whole genome shotgun (WGS) entry which is preliminary data.</text>
</comment>
<dbReference type="Pfam" id="PF26616">
    <property type="entry name" value="CorA-like"/>
    <property type="match status" value="1"/>
</dbReference>
<feature type="compositionally biased region" description="Polar residues" evidence="1">
    <location>
        <begin position="317"/>
        <end position="330"/>
    </location>
</feature>